<dbReference type="NCBIfam" id="TIGR03591">
    <property type="entry name" value="polynuc_phos"/>
    <property type="match status" value="1"/>
</dbReference>
<evidence type="ECO:0000256" key="1">
    <source>
        <dbReference type="ARBA" id="ARBA00004496"/>
    </source>
</evidence>
<dbReference type="GO" id="GO:0000175">
    <property type="term" value="F:3'-5'-RNA exonuclease activity"/>
    <property type="evidence" value="ECO:0007669"/>
    <property type="project" value="TreeGrafter"/>
</dbReference>
<keyword evidence="4" id="KW-0963">Cytoplasm</keyword>
<dbReference type="FunFam" id="2.40.50.140:FF:000023">
    <property type="entry name" value="Polyribonucleotide nucleotidyltransferase"/>
    <property type="match status" value="1"/>
</dbReference>
<dbReference type="InterPro" id="IPR004087">
    <property type="entry name" value="KH_dom"/>
</dbReference>
<dbReference type="SUPFAM" id="SSF54211">
    <property type="entry name" value="Ribosomal protein S5 domain 2-like"/>
    <property type="match status" value="2"/>
</dbReference>
<comment type="caution">
    <text evidence="11">The sequence shown here is derived from an EMBL/GenBank/DDBJ whole genome shotgun (WGS) entry which is preliminary data.</text>
</comment>
<dbReference type="GO" id="GO:0005739">
    <property type="term" value="C:mitochondrion"/>
    <property type="evidence" value="ECO:0007669"/>
    <property type="project" value="TreeGrafter"/>
</dbReference>
<dbReference type="CDD" id="cd11363">
    <property type="entry name" value="RNase_PH_PNPase_1"/>
    <property type="match status" value="1"/>
</dbReference>
<accession>A0A644Z3B4</accession>
<dbReference type="InterPro" id="IPR036456">
    <property type="entry name" value="PNPase_PH_RNA-bd_sf"/>
</dbReference>
<dbReference type="EMBL" id="VSSQ01007258">
    <property type="protein sequence ID" value="MPM35346.1"/>
    <property type="molecule type" value="Genomic_DNA"/>
</dbReference>
<dbReference type="Pfam" id="PF01138">
    <property type="entry name" value="RNase_PH"/>
    <property type="match status" value="2"/>
</dbReference>
<dbReference type="InterPro" id="IPR036612">
    <property type="entry name" value="KH_dom_type_1_sf"/>
</dbReference>
<dbReference type="SMART" id="SM00322">
    <property type="entry name" value="KH"/>
    <property type="match status" value="1"/>
</dbReference>
<keyword evidence="5 11" id="KW-0808">Transferase</keyword>
<dbReference type="InterPro" id="IPR001247">
    <property type="entry name" value="ExoRNase_PH_dom1"/>
</dbReference>
<evidence type="ECO:0000313" key="11">
    <source>
        <dbReference type="EMBL" id="MPM35346.1"/>
    </source>
</evidence>
<dbReference type="AlphaFoldDB" id="A0A644Z3B4"/>
<organism evidence="11">
    <name type="scientific">bioreactor metagenome</name>
    <dbReference type="NCBI Taxonomy" id="1076179"/>
    <lineage>
        <taxon>unclassified sequences</taxon>
        <taxon>metagenomes</taxon>
        <taxon>ecological metagenomes</taxon>
    </lineage>
</organism>
<protein>
    <recommendedName>
        <fullName evidence="3">polyribonucleotide nucleotidyltransferase</fullName>
        <ecNumber evidence="3">2.7.7.8</ecNumber>
    </recommendedName>
</protein>
<dbReference type="PROSITE" id="PS50084">
    <property type="entry name" value="KH_TYPE_1"/>
    <property type="match status" value="1"/>
</dbReference>
<dbReference type="Pfam" id="PF03725">
    <property type="entry name" value="RNase_PH_C"/>
    <property type="match status" value="1"/>
</dbReference>
<comment type="subcellular location">
    <subcellularLocation>
        <location evidence="1">Cytoplasm</location>
    </subcellularLocation>
</comment>
<dbReference type="SUPFAM" id="SSF54791">
    <property type="entry name" value="Eukaryotic type KH-domain (KH-domain type I)"/>
    <property type="match status" value="1"/>
</dbReference>
<dbReference type="GO" id="GO:0046872">
    <property type="term" value="F:metal ion binding"/>
    <property type="evidence" value="ECO:0007669"/>
    <property type="project" value="UniProtKB-KW"/>
</dbReference>
<feature type="domain" description="S1 motif" evidence="10">
    <location>
        <begin position="637"/>
        <end position="705"/>
    </location>
</feature>
<dbReference type="HAMAP" id="MF_01595">
    <property type="entry name" value="PNPase"/>
    <property type="match status" value="1"/>
</dbReference>
<proteinExistence type="inferred from homology"/>
<gene>
    <name evidence="11" type="primary">pnp_31</name>
    <name evidence="11" type="ORF">SDC9_81937</name>
</gene>
<dbReference type="PIRSF" id="PIRSF005499">
    <property type="entry name" value="PNPase"/>
    <property type="match status" value="1"/>
</dbReference>
<dbReference type="CDD" id="cd04472">
    <property type="entry name" value="S1_PNPase"/>
    <property type="match status" value="1"/>
</dbReference>
<dbReference type="CDD" id="cd11364">
    <property type="entry name" value="RNase_PH_PNPase_2"/>
    <property type="match status" value="1"/>
</dbReference>
<dbReference type="Gene3D" id="3.30.1370.10">
    <property type="entry name" value="K Homology domain, type 1"/>
    <property type="match status" value="1"/>
</dbReference>
<dbReference type="FunFam" id="3.30.230.70:FF:000001">
    <property type="entry name" value="Polyribonucleotide nucleotidyltransferase"/>
    <property type="match status" value="1"/>
</dbReference>
<dbReference type="InterPro" id="IPR020568">
    <property type="entry name" value="Ribosomal_Su5_D2-typ_SF"/>
</dbReference>
<evidence type="ECO:0000256" key="6">
    <source>
        <dbReference type="ARBA" id="ARBA00022695"/>
    </source>
</evidence>
<dbReference type="Pfam" id="PF03726">
    <property type="entry name" value="PNPase"/>
    <property type="match status" value="1"/>
</dbReference>
<dbReference type="EC" id="2.7.7.8" evidence="3"/>
<dbReference type="NCBIfam" id="NF008805">
    <property type="entry name" value="PRK11824.1"/>
    <property type="match status" value="1"/>
</dbReference>
<dbReference type="SUPFAM" id="SSF46915">
    <property type="entry name" value="Polynucleotide phosphorylase/guanosine pentaphosphate synthase (PNPase/GPSI), domain 3"/>
    <property type="match status" value="1"/>
</dbReference>
<dbReference type="InterPro" id="IPR012340">
    <property type="entry name" value="NA-bd_OB-fold"/>
</dbReference>
<dbReference type="InterPro" id="IPR003029">
    <property type="entry name" value="S1_domain"/>
</dbReference>
<name>A0A644Z3B4_9ZZZZ</name>
<keyword evidence="7" id="KW-0479">Metal-binding</keyword>
<evidence type="ECO:0000256" key="5">
    <source>
        <dbReference type="ARBA" id="ARBA00022679"/>
    </source>
</evidence>
<dbReference type="GO" id="GO:0000965">
    <property type="term" value="P:mitochondrial RNA 3'-end processing"/>
    <property type="evidence" value="ECO:0007669"/>
    <property type="project" value="TreeGrafter"/>
</dbReference>
<dbReference type="GO" id="GO:0003723">
    <property type="term" value="F:RNA binding"/>
    <property type="evidence" value="ECO:0007669"/>
    <property type="project" value="UniProtKB-KW"/>
</dbReference>
<dbReference type="CDD" id="cd02393">
    <property type="entry name" value="KH-I_PNPase"/>
    <property type="match status" value="1"/>
</dbReference>
<reference evidence="11" key="1">
    <citation type="submission" date="2019-08" db="EMBL/GenBank/DDBJ databases">
        <authorList>
            <person name="Kucharzyk K."/>
            <person name="Murdoch R.W."/>
            <person name="Higgins S."/>
            <person name="Loffler F."/>
        </authorList>
    </citation>
    <scope>NUCLEOTIDE SEQUENCE</scope>
</reference>
<dbReference type="InterPro" id="IPR015848">
    <property type="entry name" value="PNPase_PH_RNA-bd_bac/org-type"/>
</dbReference>
<dbReference type="InterPro" id="IPR012162">
    <property type="entry name" value="PNPase"/>
</dbReference>
<dbReference type="Pfam" id="PF00575">
    <property type="entry name" value="S1"/>
    <property type="match status" value="1"/>
</dbReference>
<dbReference type="PANTHER" id="PTHR11252:SF0">
    <property type="entry name" value="POLYRIBONUCLEOTIDE NUCLEOTIDYLTRANSFERASE 1, MITOCHONDRIAL"/>
    <property type="match status" value="1"/>
</dbReference>
<dbReference type="SUPFAM" id="SSF55666">
    <property type="entry name" value="Ribonuclease PH domain 2-like"/>
    <property type="match status" value="2"/>
</dbReference>
<dbReference type="Gene3D" id="3.30.230.70">
    <property type="entry name" value="GHMP Kinase, N-terminal domain"/>
    <property type="match status" value="2"/>
</dbReference>
<dbReference type="FunFam" id="3.30.1370.10:FF:000001">
    <property type="entry name" value="Polyribonucleotide nucleotidyltransferase"/>
    <property type="match status" value="1"/>
</dbReference>
<dbReference type="GO" id="GO:0004654">
    <property type="term" value="F:polyribonucleotide nucleotidyltransferase activity"/>
    <property type="evidence" value="ECO:0007669"/>
    <property type="project" value="UniProtKB-EC"/>
</dbReference>
<evidence type="ECO:0000256" key="3">
    <source>
        <dbReference type="ARBA" id="ARBA00012416"/>
    </source>
</evidence>
<comment type="similarity">
    <text evidence="2">Belongs to the polyribonucleotide nucleotidyltransferase family.</text>
</comment>
<evidence type="ECO:0000256" key="7">
    <source>
        <dbReference type="ARBA" id="ARBA00022723"/>
    </source>
</evidence>
<evidence type="ECO:0000259" key="10">
    <source>
        <dbReference type="PROSITE" id="PS50126"/>
    </source>
</evidence>
<dbReference type="Gene3D" id="2.40.50.140">
    <property type="entry name" value="Nucleic acid-binding proteins"/>
    <property type="match status" value="1"/>
</dbReference>
<evidence type="ECO:0000256" key="9">
    <source>
        <dbReference type="ARBA" id="ARBA00022884"/>
    </source>
</evidence>
<evidence type="ECO:0000256" key="8">
    <source>
        <dbReference type="ARBA" id="ARBA00022842"/>
    </source>
</evidence>
<keyword evidence="6 11" id="KW-0548">Nucleotidyltransferase</keyword>
<dbReference type="PANTHER" id="PTHR11252">
    <property type="entry name" value="POLYRIBONUCLEOTIDE NUCLEOTIDYLTRANSFERASE"/>
    <property type="match status" value="1"/>
</dbReference>
<sequence>MFLIFRKAESIMAEQKAIFNLPDGRPVEIATGKLANLAAGACTVRMGDTVLLVAACSGPARPDTDFLALQVDYREKYSAAGKFPGGYIKREGRPSRKEILTCRLTDRPLRPLFPKGYFDEIQIQALVLSADGVNEPDVLTIVGASTALMLSDLPFQGPIGAVRVGKVDGKLVANPTREEMERSTIELIYAGLPDQVIMIEGEAEFCSEAEMKEAMYFANEAVKAQCQAQIELAQVAGKAKKTPKLFLVPEALTAGLEKFCRDRIDAVCTVPGKADRLEAMDALSADASAALRPEFPDMSDAQFAYNMRIAYDDLIRDTTRRLILDKHYRADGRRIDEIRPLSAEVAVLPVVHGSALFSRGETQALVLATLGNEKDAQEEDDLTGNGGSKVDRFYLHYNFPNYSVGEVGRITGPGRREIGHGNLAERSVARVMPKDFPYVVRCVSEIMSSNGSTSMASVCGATLALMDAGVPIKAPVAGISCGLVTGDGKQLLLTDIIGAEDHFGDMDFKVCGTRDGITGFQLDLKLPGIAIDLLCEAMERNRQARLKILDVIEACMPAPRADISERAPRIEVIQINPAKIGALIGPGGKNIKAITEETHSNIDVDDSGSVKIMASNREWLEAAKLRVLGSTAEAEIGKIYRGKVVSIRDFGAFVEILPGQEGLLHISEMANYRVAAVTDLMSEGDFVTVKVIDIDNSGKVRLSRKAALAEIDK</sequence>
<dbReference type="InterPro" id="IPR036345">
    <property type="entry name" value="ExoRNase_PH_dom2_sf"/>
</dbReference>
<dbReference type="InterPro" id="IPR015847">
    <property type="entry name" value="ExoRNase_PH_dom2"/>
</dbReference>
<evidence type="ECO:0000256" key="4">
    <source>
        <dbReference type="ARBA" id="ARBA00022490"/>
    </source>
</evidence>
<dbReference type="Pfam" id="PF00013">
    <property type="entry name" value="KH_1"/>
    <property type="match status" value="1"/>
</dbReference>
<dbReference type="InterPro" id="IPR004088">
    <property type="entry name" value="KH_dom_type_1"/>
</dbReference>
<dbReference type="PROSITE" id="PS50126">
    <property type="entry name" value="S1"/>
    <property type="match status" value="1"/>
</dbReference>
<dbReference type="GO" id="GO:0005829">
    <property type="term" value="C:cytosol"/>
    <property type="evidence" value="ECO:0007669"/>
    <property type="project" value="TreeGrafter"/>
</dbReference>
<evidence type="ECO:0000256" key="2">
    <source>
        <dbReference type="ARBA" id="ARBA00007404"/>
    </source>
</evidence>
<dbReference type="GO" id="GO:0000958">
    <property type="term" value="P:mitochondrial mRNA catabolic process"/>
    <property type="evidence" value="ECO:0007669"/>
    <property type="project" value="TreeGrafter"/>
</dbReference>
<dbReference type="SMART" id="SM00316">
    <property type="entry name" value="S1"/>
    <property type="match status" value="1"/>
</dbReference>
<keyword evidence="8" id="KW-0460">Magnesium</keyword>
<dbReference type="InterPro" id="IPR027408">
    <property type="entry name" value="PNPase/RNase_PH_dom_sf"/>
</dbReference>
<keyword evidence="9" id="KW-0694">RNA-binding</keyword>
<dbReference type="SUPFAM" id="SSF50249">
    <property type="entry name" value="Nucleic acid-binding proteins"/>
    <property type="match status" value="1"/>
</dbReference>